<name>A0A4Y2CFB7_ARAVE</name>
<dbReference type="EMBL" id="BGPR01086356">
    <property type="protein sequence ID" value="GBM03111.1"/>
    <property type="molecule type" value="Genomic_DNA"/>
</dbReference>
<accession>A0A4Y2CFB7</accession>
<dbReference type="Proteomes" id="UP000499080">
    <property type="component" value="Unassembled WGS sequence"/>
</dbReference>
<dbReference type="AlphaFoldDB" id="A0A4Y2CFB7"/>
<feature type="non-terminal residue" evidence="1">
    <location>
        <position position="174"/>
    </location>
</feature>
<protein>
    <submittedName>
        <fullName evidence="1">Uncharacterized protein</fullName>
    </submittedName>
</protein>
<organism evidence="1 2">
    <name type="scientific">Araneus ventricosus</name>
    <name type="common">Orbweaver spider</name>
    <name type="synonym">Epeira ventricosa</name>
    <dbReference type="NCBI Taxonomy" id="182803"/>
    <lineage>
        <taxon>Eukaryota</taxon>
        <taxon>Metazoa</taxon>
        <taxon>Ecdysozoa</taxon>
        <taxon>Arthropoda</taxon>
        <taxon>Chelicerata</taxon>
        <taxon>Arachnida</taxon>
        <taxon>Araneae</taxon>
        <taxon>Araneomorphae</taxon>
        <taxon>Entelegynae</taxon>
        <taxon>Araneoidea</taxon>
        <taxon>Araneidae</taxon>
        <taxon>Araneus</taxon>
    </lineage>
</organism>
<proteinExistence type="predicted"/>
<comment type="caution">
    <text evidence="1">The sequence shown here is derived from an EMBL/GenBank/DDBJ whole genome shotgun (WGS) entry which is preliminary data.</text>
</comment>
<dbReference type="OrthoDB" id="6777517at2759"/>
<reference evidence="1 2" key="1">
    <citation type="journal article" date="2019" name="Sci. Rep.">
        <title>Orb-weaving spider Araneus ventricosus genome elucidates the spidroin gene catalogue.</title>
        <authorList>
            <person name="Kono N."/>
            <person name="Nakamura H."/>
            <person name="Ohtoshi R."/>
            <person name="Moran D.A.P."/>
            <person name="Shinohara A."/>
            <person name="Yoshida Y."/>
            <person name="Fujiwara M."/>
            <person name="Mori M."/>
            <person name="Tomita M."/>
            <person name="Arakawa K."/>
        </authorList>
    </citation>
    <scope>NUCLEOTIDE SEQUENCE [LARGE SCALE GENOMIC DNA]</scope>
</reference>
<gene>
    <name evidence="1" type="ORF">AVEN_158455_1</name>
</gene>
<evidence type="ECO:0000313" key="2">
    <source>
        <dbReference type="Proteomes" id="UP000499080"/>
    </source>
</evidence>
<evidence type="ECO:0000313" key="1">
    <source>
        <dbReference type="EMBL" id="GBM03111.1"/>
    </source>
</evidence>
<sequence length="174" mass="20300">MTRLILAWHVSPQILSVFRDLLQSKSVVGHVFPQILLVFRDLLQSKSVVKDSFDTFAWYVFSQMLSVFREGIGISRWNAFECSSSFPANQSDDNNELHWVGGYQGQLGDERADEIATDATVKDTIDYHFNRSCVQLRNEAKRNIILKWQERRDQSQKERWIKIFFGRINLTVVI</sequence>
<keyword evidence="2" id="KW-1185">Reference proteome</keyword>